<evidence type="ECO:0000313" key="2">
    <source>
        <dbReference type="Proteomes" id="UP000269221"/>
    </source>
</evidence>
<name>A0A3M0JHU7_HIRRU</name>
<organism evidence="1 2">
    <name type="scientific">Hirundo rustica rustica</name>
    <dbReference type="NCBI Taxonomy" id="333673"/>
    <lineage>
        <taxon>Eukaryota</taxon>
        <taxon>Metazoa</taxon>
        <taxon>Chordata</taxon>
        <taxon>Craniata</taxon>
        <taxon>Vertebrata</taxon>
        <taxon>Euteleostomi</taxon>
        <taxon>Archelosauria</taxon>
        <taxon>Archosauria</taxon>
        <taxon>Dinosauria</taxon>
        <taxon>Saurischia</taxon>
        <taxon>Theropoda</taxon>
        <taxon>Coelurosauria</taxon>
        <taxon>Aves</taxon>
        <taxon>Neognathae</taxon>
        <taxon>Neoaves</taxon>
        <taxon>Telluraves</taxon>
        <taxon>Australaves</taxon>
        <taxon>Passeriformes</taxon>
        <taxon>Sylvioidea</taxon>
        <taxon>Hirundinidae</taxon>
        <taxon>Hirundo</taxon>
    </lineage>
</organism>
<gene>
    <name evidence="1" type="ORF">DUI87_22861</name>
</gene>
<dbReference type="Proteomes" id="UP000269221">
    <property type="component" value="Unassembled WGS sequence"/>
</dbReference>
<comment type="caution">
    <text evidence="1">The sequence shown here is derived from an EMBL/GenBank/DDBJ whole genome shotgun (WGS) entry which is preliminary data.</text>
</comment>
<protein>
    <submittedName>
        <fullName evidence="1">Uncharacterized protein</fullName>
    </submittedName>
</protein>
<evidence type="ECO:0000313" key="1">
    <source>
        <dbReference type="EMBL" id="RMC00255.1"/>
    </source>
</evidence>
<dbReference type="EMBL" id="QRBI01000144">
    <property type="protein sequence ID" value="RMC00255.1"/>
    <property type="molecule type" value="Genomic_DNA"/>
</dbReference>
<dbReference type="AlphaFoldDB" id="A0A3M0JHU7"/>
<proteinExistence type="predicted"/>
<reference evidence="1 2" key="1">
    <citation type="submission" date="2018-07" db="EMBL/GenBank/DDBJ databases">
        <title>A high quality draft genome assembly of the barn swallow (H. rustica rustica).</title>
        <authorList>
            <person name="Formenti G."/>
            <person name="Chiara M."/>
            <person name="Poveda L."/>
            <person name="Francoijs K.-J."/>
            <person name="Bonisoli-Alquati A."/>
            <person name="Canova L."/>
            <person name="Gianfranceschi L."/>
            <person name="Horner D.S."/>
            <person name="Saino N."/>
        </authorList>
    </citation>
    <scope>NUCLEOTIDE SEQUENCE [LARGE SCALE GENOMIC DNA]</scope>
    <source>
        <strain evidence="1">Chelidonia</strain>
        <tissue evidence="1">Blood</tissue>
    </source>
</reference>
<keyword evidence="2" id="KW-1185">Reference proteome</keyword>
<accession>A0A3M0JHU7</accession>
<sequence length="83" mass="9404">MEQWVHTACWNWKGQHQGWQLYHFPGQRVPMVDSTDATPVTTISRLIIQSVAYPVNTYPSHEQEGAVGNAVKGFTKVLVDNIH</sequence>